<dbReference type="GO" id="GO:0045944">
    <property type="term" value="P:positive regulation of transcription by RNA polymerase II"/>
    <property type="evidence" value="ECO:0007669"/>
    <property type="project" value="UniProtKB-ARBA"/>
</dbReference>
<dbReference type="PROSITE" id="PS50088">
    <property type="entry name" value="ANK_REPEAT"/>
    <property type="match status" value="1"/>
</dbReference>
<dbReference type="PANTHER" id="PTHR43828">
    <property type="entry name" value="ASPARAGINASE"/>
    <property type="match status" value="1"/>
</dbReference>
<proteinExistence type="predicted"/>
<protein>
    <submittedName>
        <fullName evidence="2">Putative ank-repeat protein mbp1</fullName>
    </submittedName>
</protein>
<accession>A0A420J3Z6</accession>
<dbReference type="STRING" id="62708.A0A420J3Z6"/>
<organism evidence="2 3">
    <name type="scientific">Golovinomyces cichoracearum</name>
    <dbReference type="NCBI Taxonomy" id="62708"/>
    <lineage>
        <taxon>Eukaryota</taxon>
        <taxon>Fungi</taxon>
        <taxon>Dikarya</taxon>
        <taxon>Ascomycota</taxon>
        <taxon>Pezizomycotina</taxon>
        <taxon>Leotiomycetes</taxon>
        <taxon>Erysiphales</taxon>
        <taxon>Erysiphaceae</taxon>
        <taxon>Golovinomyces</taxon>
    </lineage>
</organism>
<dbReference type="SUPFAM" id="SSF48403">
    <property type="entry name" value="Ankyrin repeat"/>
    <property type="match status" value="1"/>
</dbReference>
<dbReference type="GO" id="GO:0033309">
    <property type="term" value="C:SBF transcription complex"/>
    <property type="evidence" value="ECO:0007669"/>
    <property type="project" value="TreeGrafter"/>
</dbReference>
<dbReference type="GO" id="GO:0030907">
    <property type="term" value="C:MBF transcription complex"/>
    <property type="evidence" value="ECO:0007669"/>
    <property type="project" value="TreeGrafter"/>
</dbReference>
<dbReference type="InterPro" id="IPR002110">
    <property type="entry name" value="Ankyrin_rpt"/>
</dbReference>
<evidence type="ECO:0000256" key="1">
    <source>
        <dbReference type="PROSITE-ProRule" id="PRU00023"/>
    </source>
</evidence>
<dbReference type="InterPro" id="IPR051642">
    <property type="entry name" value="SWI6-like"/>
</dbReference>
<dbReference type="SMART" id="SM00248">
    <property type="entry name" value="ANK"/>
    <property type="match status" value="3"/>
</dbReference>
<dbReference type="AlphaFoldDB" id="A0A420J3Z6"/>
<keyword evidence="3" id="KW-1185">Reference proteome</keyword>
<comment type="caution">
    <text evidence="2">The sequence shown here is derived from an EMBL/GenBank/DDBJ whole genome shotgun (WGS) entry which is preliminary data.</text>
</comment>
<sequence length="203" mass="23190">MLSNSASQRKHKRPIITSLKQANIIYSHEPFGYFMLSSCKFGRIKPKSPFNFFPDWIIDNKGHTALHWAAAIGDIEVLRELKRYVGNLGFQNFLGETPYICVAKNEMPEIVNGLIRAMKLVDIFNSTALHNATALTQNINAQEFRENTALYLVAKNRDWKYAHAMIGQNASSITTEGMIQDFNEIRRIKLQVYDFKSSEGIEN</sequence>
<dbReference type="PANTHER" id="PTHR43828:SF15">
    <property type="entry name" value="TRANSCRIPTION FACTOR MBP1"/>
    <property type="match status" value="1"/>
</dbReference>
<evidence type="ECO:0000313" key="2">
    <source>
        <dbReference type="EMBL" id="RKF81510.1"/>
    </source>
</evidence>
<name>A0A420J3Z6_9PEZI</name>
<feature type="repeat" description="ANK" evidence="1">
    <location>
        <begin position="61"/>
        <end position="93"/>
    </location>
</feature>
<evidence type="ECO:0000313" key="3">
    <source>
        <dbReference type="Proteomes" id="UP000283383"/>
    </source>
</evidence>
<dbReference type="Pfam" id="PF00023">
    <property type="entry name" value="Ank"/>
    <property type="match status" value="1"/>
</dbReference>
<dbReference type="EMBL" id="MCBQ01003489">
    <property type="protein sequence ID" value="RKF81510.1"/>
    <property type="molecule type" value="Genomic_DNA"/>
</dbReference>
<dbReference type="InterPro" id="IPR036770">
    <property type="entry name" value="Ankyrin_rpt-contain_sf"/>
</dbReference>
<keyword evidence="1" id="KW-0040">ANK repeat</keyword>
<gene>
    <name evidence="2" type="ORF">GcM3_034013</name>
</gene>
<dbReference type="PROSITE" id="PS50297">
    <property type="entry name" value="ANK_REP_REGION"/>
    <property type="match status" value="1"/>
</dbReference>
<dbReference type="Gene3D" id="1.25.40.20">
    <property type="entry name" value="Ankyrin repeat-containing domain"/>
    <property type="match status" value="1"/>
</dbReference>
<reference evidence="2 3" key="1">
    <citation type="journal article" date="2018" name="BMC Genomics">
        <title>Comparative genome analyses reveal sequence features reflecting distinct modes of host-adaptation between dicot and monocot powdery mildew.</title>
        <authorList>
            <person name="Wu Y."/>
            <person name="Ma X."/>
            <person name="Pan Z."/>
            <person name="Kale S.D."/>
            <person name="Song Y."/>
            <person name="King H."/>
            <person name="Zhang Q."/>
            <person name="Presley C."/>
            <person name="Deng X."/>
            <person name="Wei C.I."/>
            <person name="Xiao S."/>
        </authorList>
    </citation>
    <scope>NUCLEOTIDE SEQUENCE [LARGE SCALE GENOMIC DNA]</scope>
    <source>
        <strain evidence="2">UMSG3</strain>
    </source>
</reference>
<dbReference type="Proteomes" id="UP000283383">
    <property type="component" value="Unassembled WGS sequence"/>
</dbReference>